<evidence type="ECO:0000256" key="7">
    <source>
        <dbReference type="ARBA" id="ARBA00023002"/>
    </source>
</evidence>
<organism evidence="14 15">
    <name type="scientific">Solidesulfovibrio aerotolerans</name>
    <dbReference type="NCBI Taxonomy" id="295255"/>
    <lineage>
        <taxon>Bacteria</taxon>
        <taxon>Pseudomonadati</taxon>
        <taxon>Thermodesulfobacteriota</taxon>
        <taxon>Desulfovibrionia</taxon>
        <taxon>Desulfovibrionales</taxon>
        <taxon>Desulfovibrionaceae</taxon>
        <taxon>Solidesulfovibrio</taxon>
    </lineage>
</organism>
<dbReference type="PANTHER" id="PTHR35113:SF1">
    <property type="entry name" value="FERREDOXIN-THIOREDOXIN REDUCTASE CATALYTIC CHAIN, CHLOROPLASTIC"/>
    <property type="match status" value="1"/>
</dbReference>
<dbReference type="GO" id="GO:0016730">
    <property type="term" value="F:oxidoreductase activity, acting on iron-sulfur proteins as donors"/>
    <property type="evidence" value="ECO:0007669"/>
    <property type="project" value="InterPro"/>
</dbReference>
<dbReference type="Gene3D" id="3.90.460.10">
    <property type="entry name" value="Ferredoxin thioredoxin reductase catalytic beta subunit"/>
    <property type="match status" value="1"/>
</dbReference>
<evidence type="ECO:0000256" key="11">
    <source>
        <dbReference type="ARBA" id="ARBA00026011"/>
    </source>
</evidence>
<name>A0A7C9MMY2_9BACT</name>
<evidence type="ECO:0000256" key="6">
    <source>
        <dbReference type="ARBA" id="ARBA00022723"/>
    </source>
</evidence>
<evidence type="ECO:0000256" key="3">
    <source>
        <dbReference type="ARBA" id="ARBA00007941"/>
    </source>
</evidence>
<evidence type="ECO:0000256" key="8">
    <source>
        <dbReference type="ARBA" id="ARBA00023004"/>
    </source>
</evidence>
<dbReference type="SUPFAM" id="SSF57662">
    <property type="entry name" value="Ferredoxin thioredoxin reductase (FTR), catalytic beta chain"/>
    <property type="match status" value="1"/>
</dbReference>
<reference evidence="14 15" key="1">
    <citation type="submission" date="2020-01" db="EMBL/GenBank/DDBJ databases">
        <title>Genome sequence of Desulfovibrio aerotolerans DSM 16695(T).</title>
        <authorList>
            <person name="Karnachuk O."/>
            <person name="Avakyan M."/>
            <person name="Mardanov A."/>
            <person name="Kadnikov V."/>
            <person name="Ravin N."/>
        </authorList>
    </citation>
    <scope>NUCLEOTIDE SEQUENCE [LARGE SCALE GENOMIC DNA]</scope>
    <source>
        <strain evidence="14 15">DSM 16695</strain>
    </source>
</reference>
<evidence type="ECO:0000256" key="12">
    <source>
        <dbReference type="ARBA" id="ARBA00030295"/>
    </source>
</evidence>
<dbReference type="RefSeq" id="WP_160963404.1">
    <property type="nucleotide sequence ID" value="NZ_WVUD01000046.1"/>
</dbReference>
<dbReference type="InterPro" id="IPR036644">
    <property type="entry name" value="FTR_bsu_sf"/>
</dbReference>
<keyword evidence="9" id="KW-0411">Iron-sulfur</keyword>
<proteinExistence type="inferred from homology"/>
<comment type="catalytic activity">
    <reaction evidence="13">
        <text>[thioredoxin]-disulfide + 2 reduced [2Fe-2S]-[ferredoxin] + 2 H(+) = [thioredoxin]-dithiol + 2 oxidized [2Fe-2S]-[ferredoxin]</text>
        <dbReference type="Rhea" id="RHEA:42336"/>
        <dbReference type="Rhea" id="RHEA-COMP:10000"/>
        <dbReference type="Rhea" id="RHEA-COMP:10001"/>
        <dbReference type="Rhea" id="RHEA-COMP:10698"/>
        <dbReference type="Rhea" id="RHEA-COMP:10700"/>
        <dbReference type="ChEBI" id="CHEBI:15378"/>
        <dbReference type="ChEBI" id="CHEBI:29950"/>
        <dbReference type="ChEBI" id="CHEBI:33737"/>
        <dbReference type="ChEBI" id="CHEBI:33738"/>
        <dbReference type="ChEBI" id="CHEBI:50058"/>
        <dbReference type="EC" id="1.8.7.2"/>
    </reaction>
</comment>
<dbReference type="PANTHER" id="PTHR35113">
    <property type="entry name" value="FERREDOXIN-THIOREDOXIN REDUCTASE CATALYTIC CHAIN, CHLOROPLASTIC"/>
    <property type="match status" value="1"/>
</dbReference>
<comment type="function">
    <text evidence="2">Catalytic subunit of the ferredoxin-thioredoxin reductase (FTR), which catalyzes the two-electron reduction of thioredoxins by the electrons provided by reduced ferredoxin.</text>
</comment>
<keyword evidence="6" id="KW-0479">Metal-binding</keyword>
<evidence type="ECO:0000256" key="1">
    <source>
        <dbReference type="ARBA" id="ARBA00001966"/>
    </source>
</evidence>
<keyword evidence="8" id="KW-0408">Iron</keyword>
<keyword evidence="15" id="KW-1185">Reference proteome</keyword>
<comment type="cofactor">
    <cofactor evidence="1">
        <name>[4Fe-4S] cluster</name>
        <dbReference type="ChEBI" id="CHEBI:49883"/>
    </cofactor>
</comment>
<evidence type="ECO:0000256" key="9">
    <source>
        <dbReference type="ARBA" id="ARBA00023014"/>
    </source>
</evidence>
<keyword evidence="10" id="KW-1015">Disulfide bond</keyword>
<evidence type="ECO:0000256" key="13">
    <source>
        <dbReference type="ARBA" id="ARBA00048150"/>
    </source>
</evidence>
<comment type="subunit">
    <text evidence="11">Heterodimer of subunit A (variable subunit) and subunit B (catalytic subunit). Heterodimeric FTR forms a complex with ferredoxin and thioredoxin.</text>
</comment>
<dbReference type="InterPro" id="IPR004209">
    <property type="entry name" value="FTR_bsu"/>
</dbReference>
<gene>
    <name evidence="14" type="ORF">GTA51_17515</name>
</gene>
<dbReference type="EC" id="1.8.7.2" evidence="4"/>
<evidence type="ECO:0000256" key="4">
    <source>
        <dbReference type="ARBA" id="ARBA00012358"/>
    </source>
</evidence>
<dbReference type="GO" id="GO:0051539">
    <property type="term" value="F:4 iron, 4 sulfur cluster binding"/>
    <property type="evidence" value="ECO:0007669"/>
    <property type="project" value="UniProtKB-KW"/>
</dbReference>
<dbReference type="EMBL" id="WVUD01000046">
    <property type="protein sequence ID" value="MYL84913.1"/>
    <property type="molecule type" value="Genomic_DNA"/>
</dbReference>
<keyword evidence="7" id="KW-0560">Oxidoreductase</keyword>
<dbReference type="AlphaFoldDB" id="A0A7C9MMY2"/>
<dbReference type="Pfam" id="PF02943">
    <property type="entry name" value="FeThRed_B"/>
    <property type="match status" value="1"/>
</dbReference>
<evidence type="ECO:0000313" key="15">
    <source>
        <dbReference type="Proteomes" id="UP000482487"/>
    </source>
</evidence>
<evidence type="ECO:0000256" key="2">
    <source>
        <dbReference type="ARBA" id="ARBA00003945"/>
    </source>
</evidence>
<evidence type="ECO:0000256" key="10">
    <source>
        <dbReference type="ARBA" id="ARBA00023157"/>
    </source>
</evidence>
<accession>A0A7C9MMY2</accession>
<comment type="similarity">
    <text evidence="3">Belongs to the ferredoxin thioredoxin reductase beta subunit family.</text>
</comment>
<keyword evidence="5" id="KW-0004">4Fe-4S</keyword>
<evidence type="ECO:0000313" key="14">
    <source>
        <dbReference type="EMBL" id="MYL84913.1"/>
    </source>
</evidence>
<evidence type="ECO:0000256" key="5">
    <source>
        <dbReference type="ARBA" id="ARBA00022485"/>
    </source>
</evidence>
<dbReference type="OrthoDB" id="9782739at2"/>
<protein>
    <recommendedName>
        <fullName evidence="4">ferredoxin:thioredoxin reductase</fullName>
        <ecNumber evidence="4">1.8.7.2</ecNumber>
    </recommendedName>
    <alternativeName>
        <fullName evidence="12">Ferredoxin-thioredoxin reductase subunit B</fullName>
    </alternativeName>
</protein>
<dbReference type="GO" id="GO:0046872">
    <property type="term" value="F:metal ion binding"/>
    <property type="evidence" value="ECO:0007669"/>
    <property type="project" value="UniProtKB-KW"/>
</dbReference>
<sequence>MDAQGLYDTLAPLQAAKGYFFNPDKAMTLELMAGLLVNKDRYGYMACPCRLASGKFELDRDVVCPCAYRDADVAEYGACFCGLYVSAAGRDGAALPTVPERRPVEKTLAALG</sequence>
<dbReference type="Proteomes" id="UP000482487">
    <property type="component" value="Unassembled WGS sequence"/>
</dbReference>
<comment type="caution">
    <text evidence="14">The sequence shown here is derived from an EMBL/GenBank/DDBJ whole genome shotgun (WGS) entry which is preliminary data.</text>
</comment>